<proteinExistence type="predicted"/>
<reference evidence="4" key="1">
    <citation type="submission" date="2023-07" db="EMBL/GenBank/DDBJ databases">
        <title>Genome content predicts the carbon catabolic preferences of heterotrophic bacteria.</title>
        <authorList>
            <person name="Gralka M."/>
        </authorList>
    </citation>
    <scope>NUCLEOTIDE SEQUENCE</scope>
    <source>
        <strain evidence="4">I3M17_2</strain>
    </source>
</reference>
<gene>
    <name evidence="4" type="ORF">Q4521_00850</name>
</gene>
<dbReference type="GeneID" id="98613848"/>
<dbReference type="PROSITE" id="PS50894">
    <property type="entry name" value="HPT"/>
    <property type="match status" value="1"/>
</dbReference>
<keyword evidence="2" id="KW-0597">Phosphoprotein</keyword>
<dbReference type="GO" id="GO:0000160">
    <property type="term" value="P:phosphorelay signal transduction system"/>
    <property type="evidence" value="ECO:0007669"/>
    <property type="project" value="UniProtKB-KW"/>
</dbReference>
<dbReference type="SUPFAM" id="SSF47226">
    <property type="entry name" value="Histidine-containing phosphotransfer domain, HPT domain"/>
    <property type="match status" value="1"/>
</dbReference>
<evidence type="ECO:0000313" key="4">
    <source>
        <dbReference type="EMBL" id="MDO6421011.1"/>
    </source>
</evidence>
<dbReference type="Proteomes" id="UP001169760">
    <property type="component" value="Unassembled WGS sequence"/>
</dbReference>
<evidence type="ECO:0000256" key="2">
    <source>
        <dbReference type="PROSITE-ProRule" id="PRU00110"/>
    </source>
</evidence>
<comment type="caution">
    <text evidence="4">The sequence shown here is derived from an EMBL/GenBank/DDBJ whole genome shotgun (WGS) entry which is preliminary data.</text>
</comment>
<dbReference type="InterPro" id="IPR036641">
    <property type="entry name" value="HPT_dom_sf"/>
</dbReference>
<evidence type="ECO:0000259" key="3">
    <source>
        <dbReference type="PROSITE" id="PS50894"/>
    </source>
</evidence>
<feature type="domain" description="HPt" evidence="3">
    <location>
        <begin position="18"/>
        <end position="111"/>
    </location>
</feature>
<dbReference type="RefSeq" id="WP_011468656.1">
    <property type="nucleotide sequence ID" value="NZ_CP123764.1"/>
</dbReference>
<sequence length="113" mass="12287">MSENQLDPEMIVSLKDILGDNFNSLIGQFEEDGQRRVDALGPAVRERDYDTINKQAHGLKGSARNLGANLLAEHCDVLEVAGKAQQDANLEQTLAAIQQAFAAAVAELESHRT</sequence>
<dbReference type="Gene3D" id="1.20.120.160">
    <property type="entry name" value="HPT domain"/>
    <property type="match status" value="1"/>
</dbReference>
<evidence type="ECO:0000256" key="1">
    <source>
        <dbReference type="ARBA" id="ARBA00023012"/>
    </source>
</evidence>
<organism evidence="4 5">
    <name type="scientific">Saccharophagus degradans</name>
    <dbReference type="NCBI Taxonomy" id="86304"/>
    <lineage>
        <taxon>Bacteria</taxon>
        <taxon>Pseudomonadati</taxon>
        <taxon>Pseudomonadota</taxon>
        <taxon>Gammaproteobacteria</taxon>
        <taxon>Cellvibrionales</taxon>
        <taxon>Cellvibrionaceae</taxon>
        <taxon>Saccharophagus</taxon>
    </lineage>
</organism>
<dbReference type="EMBL" id="JAUOPB010000001">
    <property type="protein sequence ID" value="MDO6421011.1"/>
    <property type="molecule type" value="Genomic_DNA"/>
</dbReference>
<name>A0AAW7WZM6_9GAMM</name>
<dbReference type="GO" id="GO:0004672">
    <property type="term" value="F:protein kinase activity"/>
    <property type="evidence" value="ECO:0007669"/>
    <property type="project" value="UniProtKB-ARBA"/>
</dbReference>
<feature type="modified residue" description="Phosphohistidine" evidence="2">
    <location>
        <position position="57"/>
    </location>
</feature>
<protein>
    <submittedName>
        <fullName evidence="4">Hpt domain-containing protein</fullName>
    </submittedName>
</protein>
<evidence type="ECO:0000313" key="5">
    <source>
        <dbReference type="Proteomes" id="UP001169760"/>
    </source>
</evidence>
<dbReference type="Pfam" id="PF01627">
    <property type="entry name" value="Hpt"/>
    <property type="match status" value="1"/>
</dbReference>
<dbReference type="InterPro" id="IPR008207">
    <property type="entry name" value="Sig_transdc_His_kin_Hpt_dom"/>
</dbReference>
<keyword evidence="1" id="KW-0902">Two-component regulatory system</keyword>
<accession>A0AAW7WZM6</accession>
<dbReference type="AlphaFoldDB" id="A0AAW7WZM6"/>